<dbReference type="EMBL" id="JAAIWM010000004">
    <property type="protein sequence ID" value="NEY72623.1"/>
    <property type="molecule type" value="Genomic_DNA"/>
</dbReference>
<dbReference type="Proteomes" id="UP000481043">
    <property type="component" value="Unassembled WGS sequence"/>
</dbReference>
<dbReference type="InterPro" id="IPR015947">
    <property type="entry name" value="PUA-like_sf"/>
</dbReference>
<name>A0A6M0Q8L4_9BACI</name>
<reference evidence="1 2" key="1">
    <citation type="submission" date="2020-02" db="EMBL/GenBank/DDBJ databases">
        <title>Bacillus aquiflavi sp. nov., isolated from yellow water of strong flavor Chinese baijiu in Yibin region of China.</title>
        <authorList>
            <person name="Xie J."/>
        </authorList>
    </citation>
    <scope>NUCLEOTIDE SEQUENCE [LARGE SCALE GENOMIC DNA]</scope>
    <source>
        <strain evidence="1 2">SA4</strain>
    </source>
</reference>
<accession>A0A6M0Q8L4</accession>
<sequence>MKVLSMIQPWASLFALQLAQYETRTWKTNYRGTLAIHTSKKINKEVCSHIAIQKLLGKKGYTVDKLPTGQIIAICKLVNCLQIVEHDQTSAILEDGRVVAGNDFLLGEFITGNYAWVVHDMKLLDVYIPAKGKLGLWEYPL</sequence>
<dbReference type="SUPFAM" id="SSF88697">
    <property type="entry name" value="PUA domain-like"/>
    <property type="match status" value="1"/>
</dbReference>
<dbReference type="AlphaFoldDB" id="A0A6M0Q8L4"/>
<comment type="caution">
    <text evidence="1">The sequence shown here is derived from an EMBL/GenBank/DDBJ whole genome shotgun (WGS) entry which is preliminary data.</text>
</comment>
<organism evidence="1 2">
    <name type="scientific">Bacillus mesophilus</name>
    <dbReference type="NCBI Taxonomy" id="1808955"/>
    <lineage>
        <taxon>Bacteria</taxon>
        <taxon>Bacillati</taxon>
        <taxon>Bacillota</taxon>
        <taxon>Bacilli</taxon>
        <taxon>Bacillales</taxon>
        <taxon>Bacillaceae</taxon>
        <taxon>Bacillus</taxon>
    </lineage>
</organism>
<proteinExistence type="predicted"/>
<protein>
    <submittedName>
        <fullName evidence="1">2-oxoglutarate dehydrogenase E1</fullName>
    </submittedName>
</protein>
<evidence type="ECO:0000313" key="2">
    <source>
        <dbReference type="Proteomes" id="UP000481043"/>
    </source>
</evidence>
<evidence type="ECO:0000313" key="1">
    <source>
        <dbReference type="EMBL" id="NEY72623.1"/>
    </source>
</evidence>
<keyword evidence="2" id="KW-1185">Reference proteome</keyword>
<dbReference type="Gene3D" id="2.30.130.30">
    <property type="entry name" value="Hypothetical protein"/>
    <property type="match status" value="1"/>
</dbReference>
<gene>
    <name evidence="1" type="ORF">G4D63_12875</name>
</gene>
<dbReference type="RefSeq" id="WP_163180082.1">
    <property type="nucleotide sequence ID" value="NZ_JAAIWM010000004.1"/>
</dbReference>